<evidence type="ECO:0008006" key="3">
    <source>
        <dbReference type="Google" id="ProtNLM"/>
    </source>
</evidence>
<reference evidence="1 2" key="1">
    <citation type="submission" date="2019-08" db="EMBL/GenBank/DDBJ databases">
        <title>In-depth cultivation of the pig gut microbiome towards novel bacterial diversity and tailored functional studies.</title>
        <authorList>
            <person name="Wylensek D."/>
            <person name="Hitch T.C.A."/>
            <person name="Clavel T."/>
        </authorList>
    </citation>
    <scope>NUCLEOTIDE SEQUENCE [LARGE SCALE GENOMIC DNA]</scope>
    <source>
        <strain evidence="1 2">WCA-389-WT-5B</strain>
    </source>
</reference>
<evidence type="ECO:0000313" key="1">
    <source>
        <dbReference type="EMBL" id="MSS81049.1"/>
    </source>
</evidence>
<name>A0A6N7VHF7_ACIFE</name>
<dbReference type="RefSeq" id="WP_154487268.1">
    <property type="nucleotide sequence ID" value="NZ_VULN01000001.1"/>
</dbReference>
<protein>
    <recommendedName>
        <fullName evidence="3">Prepilin-type N-terminal cleavage/methylation domain-containing protein</fullName>
    </recommendedName>
</protein>
<evidence type="ECO:0000313" key="2">
    <source>
        <dbReference type="Proteomes" id="UP000441455"/>
    </source>
</evidence>
<dbReference type="Proteomes" id="UP000441455">
    <property type="component" value="Unassembled WGS sequence"/>
</dbReference>
<dbReference type="AlphaFoldDB" id="A0A6N7VHF7"/>
<accession>A0A6N7VHF7</accession>
<dbReference type="OrthoDB" id="9935797at2"/>
<proteinExistence type="predicted"/>
<organism evidence="1 2">
    <name type="scientific">Acidaminococcus fermentans</name>
    <dbReference type="NCBI Taxonomy" id="905"/>
    <lineage>
        <taxon>Bacteria</taxon>
        <taxon>Bacillati</taxon>
        <taxon>Bacillota</taxon>
        <taxon>Negativicutes</taxon>
        <taxon>Acidaminococcales</taxon>
        <taxon>Acidaminococcaceae</taxon>
        <taxon>Acidaminococcus</taxon>
    </lineage>
</organism>
<comment type="caution">
    <text evidence="1">The sequence shown here is derived from an EMBL/GenBank/DDBJ whole genome shotgun (WGS) entry which is preliminary data.</text>
</comment>
<gene>
    <name evidence="1" type="ORF">FX155_00195</name>
</gene>
<dbReference type="EMBL" id="VULN01000001">
    <property type="protein sequence ID" value="MSS81049.1"/>
    <property type="molecule type" value="Genomic_DNA"/>
</dbReference>
<sequence>MNPRARRQGGFVLTELLLVLGLCLGLVLALLPCLSRWQELANGFRLQLGARAAGSTFTALQQRAQYLHSNHVRFSMNPKGSQVYGQYGTRQRTVLDYPSLGLGDFRVRTFEGGFTPTGNGEEGVAVAVCQQADPDRYQLLSFSHFVGRMEYHGFR</sequence>